<protein>
    <submittedName>
        <fullName evidence="1">Uncharacterized protein</fullName>
    </submittedName>
</protein>
<gene>
    <name evidence="1" type="ORF">KIW84_076888</name>
</gene>
<keyword evidence="2" id="KW-1185">Reference proteome</keyword>
<organism evidence="1 2">
    <name type="scientific">Pisum sativum</name>
    <name type="common">Garden pea</name>
    <name type="synonym">Lathyrus oleraceus</name>
    <dbReference type="NCBI Taxonomy" id="3888"/>
    <lineage>
        <taxon>Eukaryota</taxon>
        <taxon>Viridiplantae</taxon>
        <taxon>Streptophyta</taxon>
        <taxon>Embryophyta</taxon>
        <taxon>Tracheophyta</taxon>
        <taxon>Spermatophyta</taxon>
        <taxon>Magnoliopsida</taxon>
        <taxon>eudicotyledons</taxon>
        <taxon>Gunneridae</taxon>
        <taxon>Pentapetalae</taxon>
        <taxon>rosids</taxon>
        <taxon>fabids</taxon>
        <taxon>Fabales</taxon>
        <taxon>Fabaceae</taxon>
        <taxon>Papilionoideae</taxon>
        <taxon>50 kb inversion clade</taxon>
        <taxon>NPAAA clade</taxon>
        <taxon>Hologalegina</taxon>
        <taxon>IRL clade</taxon>
        <taxon>Fabeae</taxon>
        <taxon>Lathyrus</taxon>
    </lineage>
</organism>
<dbReference type="SUPFAM" id="SSF52047">
    <property type="entry name" value="RNI-like"/>
    <property type="match status" value="1"/>
</dbReference>
<dbReference type="EMBL" id="JAMSHJ010000007">
    <property type="protein sequence ID" value="KAI5392274.1"/>
    <property type="molecule type" value="Genomic_DNA"/>
</dbReference>
<evidence type="ECO:0000313" key="1">
    <source>
        <dbReference type="EMBL" id="KAI5392274.1"/>
    </source>
</evidence>
<dbReference type="GO" id="GO:0019005">
    <property type="term" value="C:SCF ubiquitin ligase complex"/>
    <property type="evidence" value="ECO:0007669"/>
    <property type="project" value="TreeGrafter"/>
</dbReference>
<dbReference type="PANTHER" id="PTHR13318">
    <property type="entry name" value="PARTNER OF PAIRED, ISOFORM B-RELATED"/>
    <property type="match status" value="1"/>
</dbReference>
<evidence type="ECO:0000313" key="2">
    <source>
        <dbReference type="Proteomes" id="UP001058974"/>
    </source>
</evidence>
<dbReference type="Proteomes" id="UP001058974">
    <property type="component" value="Chromosome 7"/>
</dbReference>
<dbReference type="AlphaFoldDB" id="A0A9D5A1W5"/>
<comment type="caution">
    <text evidence="1">The sequence shown here is derived from an EMBL/GenBank/DDBJ whole genome shotgun (WGS) entry which is preliminary data.</text>
</comment>
<dbReference type="SMART" id="SM00367">
    <property type="entry name" value="LRR_CC"/>
    <property type="match status" value="8"/>
</dbReference>
<dbReference type="GO" id="GO:0031146">
    <property type="term" value="P:SCF-dependent proteasomal ubiquitin-dependent protein catabolic process"/>
    <property type="evidence" value="ECO:0007669"/>
    <property type="project" value="TreeGrafter"/>
</dbReference>
<dbReference type="Gramene" id="Psat07G0688800-T1">
    <property type="protein sequence ID" value="KAI5392274.1"/>
    <property type="gene ID" value="KIW84_076888"/>
</dbReference>
<dbReference type="SUPFAM" id="SSF52058">
    <property type="entry name" value="L domain-like"/>
    <property type="match status" value="1"/>
</dbReference>
<dbReference type="InterPro" id="IPR032675">
    <property type="entry name" value="LRR_dom_sf"/>
</dbReference>
<dbReference type="PANTHER" id="PTHR13318:SF106">
    <property type="entry name" value="F-BOX_LRR-REPEAT PROTEIN 2"/>
    <property type="match status" value="1"/>
</dbReference>
<dbReference type="InterPro" id="IPR006553">
    <property type="entry name" value="Leu-rich_rpt_Cys-con_subtyp"/>
</dbReference>
<dbReference type="Gene3D" id="3.80.10.10">
    <property type="entry name" value="Ribonuclease Inhibitor"/>
    <property type="match status" value="3"/>
</dbReference>
<sequence>MKRMRNSLQTPKQIVSTDSYLDDDCWEYVFKFIFNDDDDDNRSYFKSLSLVNKQFLSITNRLRLSLTVWNPTCRLFSRLFSRFINLISLDLSCYYGLINNVLVQISRFPLKLTSLNLSNQPKIPARGLRAFSRNITTLTSLICSNIASFSTADLLLISHCFPSLQELDLSNSINDFKLNADISMVFPKLRKVKVNLYARNHTFTYPWLLQVCKNSEFLEDVVMSKCTQLTHHGIASAIRERPTLKSLSISWMSSKGNISSHFINSLVSLKDLACLDLSYSLISDDLLSSIATGGLPLKKLVLQSCRGYSYAGIFCLLSKCQSIQHLDLQNAYFLNDQHVVELSMFLGDLMSINLSRCNMLTELSLLSLVSNCLSLSEIKMNDTRIGIGREGVLNSNSFEDFLVSPQLKSLSLTHSSWLRDESIKMFASIFANLQFLNLSNCTNISEEGIFHVLRRCCKIRLLNLASCLQVKLHGMNFEVPQLKVLNLSNTSVDDETLCVISKNCSGLLQLILQNCDDIRKEGIKHVLNNCTQLREINLMYCCKLVLNIVDEMIFSRPSLRKITV</sequence>
<proteinExistence type="predicted"/>
<name>A0A9D5A1W5_PEA</name>
<feature type="non-terminal residue" evidence="1">
    <location>
        <position position="564"/>
    </location>
</feature>
<reference evidence="1 2" key="1">
    <citation type="journal article" date="2022" name="Nat. Genet.">
        <title>Improved pea reference genome and pan-genome highlight genomic features and evolutionary characteristics.</title>
        <authorList>
            <person name="Yang T."/>
            <person name="Liu R."/>
            <person name="Luo Y."/>
            <person name="Hu S."/>
            <person name="Wang D."/>
            <person name="Wang C."/>
            <person name="Pandey M.K."/>
            <person name="Ge S."/>
            <person name="Xu Q."/>
            <person name="Li N."/>
            <person name="Li G."/>
            <person name="Huang Y."/>
            <person name="Saxena R.K."/>
            <person name="Ji Y."/>
            <person name="Li M."/>
            <person name="Yan X."/>
            <person name="He Y."/>
            <person name="Liu Y."/>
            <person name="Wang X."/>
            <person name="Xiang C."/>
            <person name="Varshney R.K."/>
            <person name="Ding H."/>
            <person name="Gao S."/>
            <person name="Zong X."/>
        </authorList>
    </citation>
    <scope>NUCLEOTIDE SEQUENCE [LARGE SCALE GENOMIC DNA]</scope>
    <source>
        <strain evidence="1 2">cv. Zhongwan 6</strain>
    </source>
</reference>
<accession>A0A9D5A1W5</accession>